<evidence type="ECO:0000256" key="1">
    <source>
        <dbReference type="SAM" id="SignalP"/>
    </source>
</evidence>
<dbReference type="RefSeq" id="WP_090156454.1">
    <property type="nucleotide sequence ID" value="NZ_FNAN01000020.1"/>
</dbReference>
<dbReference type="EMBL" id="FNAN01000020">
    <property type="protein sequence ID" value="SDG59161.1"/>
    <property type="molecule type" value="Genomic_DNA"/>
</dbReference>
<dbReference type="SUPFAM" id="SSF49899">
    <property type="entry name" value="Concanavalin A-like lectins/glucanases"/>
    <property type="match status" value="1"/>
</dbReference>
<dbReference type="SUPFAM" id="SSF51126">
    <property type="entry name" value="Pectin lyase-like"/>
    <property type="match status" value="1"/>
</dbReference>
<dbReference type="OrthoDB" id="9807299at2"/>
<dbReference type="Pfam" id="PF18962">
    <property type="entry name" value="Por_Secre_tail"/>
    <property type="match status" value="1"/>
</dbReference>
<dbReference type="InterPro" id="IPR006626">
    <property type="entry name" value="PbH1"/>
</dbReference>
<proteinExistence type="predicted"/>
<evidence type="ECO:0000259" key="2">
    <source>
        <dbReference type="Pfam" id="PF18962"/>
    </source>
</evidence>
<dbReference type="Gene3D" id="2.60.120.200">
    <property type="match status" value="1"/>
</dbReference>
<dbReference type="Proteomes" id="UP000198748">
    <property type="component" value="Unassembled WGS sequence"/>
</dbReference>
<dbReference type="Gene3D" id="2.160.20.10">
    <property type="entry name" value="Single-stranded right-handed beta-helix, Pectin lyase-like"/>
    <property type="match status" value="1"/>
</dbReference>
<dbReference type="GO" id="GO:0004553">
    <property type="term" value="F:hydrolase activity, hydrolyzing O-glycosyl compounds"/>
    <property type="evidence" value="ECO:0007669"/>
    <property type="project" value="UniProtKB-ARBA"/>
</dbReference>
<sequence>MTGNRIAAGLQRLFLIFGVALAIGGAAAAQDITTGLEVNYQFDYETGDVRIADHSGNGRHIAPVRFGAARAFDANFQWGADSMGGQLRRFVHFPAGRDGDVVLSNAAGNAWAGVAGSQARTFSAWVKIDPGANDYAGQILYAYGNDNQPGGRFEIDLKGHAIEFENAANTAGNGWKNRNVLNISDSEYPQGEWFHLALVYDGAGNRKTGIALYLNGRKVAFPVVADDSDLSINTFLQYAPEIGTYMNRMSVADLRVYSRALTAADIRVLCPDNTAPGDLFTIAHLNQLIKTAIAEGASEVVIPPGIYRGTTQENGFIYLQNVSDFRIIADSVTMICEKKTRAFELSNCKNVTVRGLTIDYDPLTFTQGDIVAVGAGYVDVKIHAGYDVVPYSRIDIIDPLTRHRKRGSIFVWGSTASVIGADIVRVSQPDLPGVAVVGDLASMSTGADDGIPHAVQLMNCRGGIKLIHMNVYSAPGFGLIEVGGEGGTELTGFKVVPGPKPAGATQARLLSSSWDAIQHKLTRRGPVVENCVVEAAGDDSWSVTWDGAYNIKAVNGTFIQVSPDNLVVGDSLRTSLGSQVVYIIGKTDSTLQLNTISPWPVGTKLYSPDRRCENFVLRNNHFYSSGRVLVKAGNGLIEGNTFEQAHSGVTVNTEIAPGATGISHLIIRNNIIKGTGHFMPAPWSNQVGAISIADGNGSVLSPAGAFKNILIEKNQFDDISGANILVSSSEEVVIKENIFKNTGMSTPNPTGQAYGINQQAVVVLENAAHVTLDSNEVVNQGLTLLKDITNVTGLTELRGGIFIRNNTLPVTLAAFRAALDIETGSKIVKLFWQTTAETNSDRFEIQHSTDARHWNALGTMNAQGESAAVQDYRFDHQMVPSGSHYYRLKMLDRDGSFAYSSVRNVQINGKAHAISPNPASDLLSIDMEPGSIKQVRIYSQAGKLCLETSRKSDGTVDIRKLPAGMYTICITDVSGRTTTQKLAIAR</sequence>
<accession>A0A1G7VHY4</accession>
<dbReference type="InterPro" id="IPR026444">
    <property type="entry name" value="Secre_tail"/>
</dbReference>
<evidence type="ECO:0000313" key="3">
    <source>
        <dbReference type="EMBL" id="SDG59161.1"/>
    </source>
</evidence>
<feature type="domain" description="Secretion system C-terminal sorting" evidence="2">
    <location>
        <begin position="914"/>
        <end position="984"/>
    </location>
</feature>
<keyword evidence="1" id="KW-0732">Signal</keyword>
<dbReference type="Pfam" id="PF13385">
    <property type="entry name" value="Laminin_G_3"/>
    <property type="match status" value="1"/>
</dbReference>
<name>A0A1G7VHY4_9BACT</name>
<feature type="signal peptide" evidence="1">
    <location>
        <begin position="1"/>
        <end position="22"/>
    </location>
</feature>
<organism evidence="3 4">
    <name type="scientific">Dyadobacter soli</name>
    <dbReference type="NCBI Taxonomy" id="659014"/>
    <lineage>
        <taxon>Bacteria</taxon>
        <taxon>Pseudomonadati</taxon>
        <taxon>Bacteroidota</taxon>
        <taxon>Cytophagia</taxon>
        <taxon>Cytophagales</taxon>
        <taxon>Spirosomataceae</taxon>
        <taxon>Dyadobacter</taxon>
    </lineage>
</organism>
<feature type="chain" id="PRO_5011460983" evidence="1">
    <location>
        <begin position="23"/>
        <end position="986"/>
    </location>
</feature>
<keyword evidence="4" id="KW-1185">Reference proteome</keyword>
<dbReference type="NCBIfam" id="TIGR04183">
    <property type="entry name" value="Por_Secre_tail"/>
    <property type="match status" value="1"/>
</dbReference>
<evidence type="ECO:0000313" key="4">
    <source>
        <dbReference type="Proteomes" id="UP000198748"/>
    </source>
</evidence>
<protein>
    <submittedName>
        <fullName evidence="3">Por secretion system C-terminal sorting domain-containing protein</fullName>
    </submittedName>
</protein>
<dbReference type="InterPro" id="IPR011050">
    <property type="entry name" value="Pectin_lyase_fold/virulence"/>
</dbReference>
<reference evidence="4" key="1">
    <citation type="submission" date="2016-10" db="EMBL/GenBank/DDBJ databases">
        <authorList>
            <person name="Varghese N."/>
            <person name="Submissions S."/>
        </authorList>
    </citation>
    <scope>NUCLEOTIDE SEQUENCE [LARGE SCALE GENOMIC DNA]</scope>
    <source>
        <strain evidence="4">DSM 25329</strain>
    </source>
</reference>
<dbReference type="GO" id="GO:0005975">
    <property type="term" value="P:carbohydrate metabolic process"/>
    <property type="evidence" value="ECO:0007669"/>
    <property type="project" value="UniProtKB-ARBA"/>
</dbReference>
<gene>
    <name evidence="3" type="ORF">SAMN04487996_12080</name>
</gene>
<dbReference type="STRING" id="659014.SAMN04487996_12080"/>
<dbReference type="SMART" id="SM00710">
    <property type="entry name" value="PbH1"/>
    <property type="match status" value="5"/>
</dbReference>
<dbReference type="InterPro" id="IPR012334">
    <property type="entry name" value="Pectin_lyas_fold"/>
</dbReference>
<dbReference type="InterPro" id="IPR013320">
    <property type="entry name" value="ConA-like_dom_sf"/>
</dbReference>
<dbReference type="AlphaFoldDB" id="A0A1G7VHY4"/>